<dbReference type="AlphaFoldDB" id="A0A1F8DHW7"/>
<dbReference type="Proteomes" id="UP000177596">
    <property type="component" value="Unassembled WGS sequence"/>
</dbReference>
<evidence type="ECO:0000313" key="2">
    <source>
        <dbReference type="Proteomes" id="UP000177596"/>
    </source>
</evidence>
<comment type="caution">
    <text evidence="1">The sequence shown here is derived from an EMBL/GenBank/DDBJ whole genome shotgun (WGS) entry which is preliminary data.</text>
</comment>
<name>A0A1F8DHW7_9BACT</name>
<gene>
    <name evidence="1" type="ORF">A2573_02160</name>
</gene>
<evidence type="ECO:0000313" key="1">
    <source>
        <dbReference type="EMBL" id="OGM88193.1"/>
    </source>
</evidence>
<sequence>MKVERDSTKEGPRYINFAGIFHDLSKELTKAYSVSDDIYFQKSPIKRSNEDPIPDWGVGETGQSPTGYFKINSSKGKNNNPVLIYATLLFPLNTQLFDPNGKMTYNYYHGN</sequence>
<reference evidence="1 2" key="1">
    <citation type="journal article" date="2016" name="Nat. Commun.">
        <title>Thousands of microbial genomes shed light on interconnected biogeochemical processes in an aquifer system.</title>
        <authorList>
            <person name="Anantharaman K."/>
            <person name="Brown C.T."/>
            <person name="Hug L.A."/>
            <person name="Sharon I."/>
            <person name="Castelle C.J."/>
            <person name="Probst A.J."/>
            <person name="Thomas B.C."/>
            <person name="Singh A."/>
            <person name="Wilkins M.J."/>
            <person name="Karaoz U."/>
            <person name="Brodie E.L."/>
            <person name="Williams K.H."/>
            <person name="Hubbard S.S."/>
            <person name="Banfield J.F."/>
        </authorList>
    </citation>
    <scope>NUCLEOTIDE SEQUENCE [LARGE SCALE GENOMIC DNA]</scope>
</reference>
<protein>
    <submittedName>
        <fullName evidence="1">Uncharacterized protein</fullName>
    </submittedName>
</protein>
<proteinExistence type="predicted"/>
<dbReference type="EMBL" id="MGIL01000015">
    <property type="protein sequence ID" value="OGM88193.1"/>
    <property type="molecule type" value="Genomic_DNA"/>
</dbReference>
<accession>A0A1F8DHW7</accession>
<organism evidence="1 2">
    <name type="scientific">Candidatus Woesebacteria bacterium RIFOXYD1_FULL_43_18</name>
    <dbReference type="NCBI Taxonomy" id="1802551"/>
    <lineage>
        <taxon>Bacteria</taxon>
        <taxon>Candidatus Woeseibacteriota</taxon>
    </lineage>
</organism>